<reference evidence="1 2" key="1">
    <citation type="submission" date="2019-04" db="EMBL/GenBank/DDBJ databases">
        <title>High contiguity whole genome sequence and gene annotation resource for two Venturia nashicola isolates.</title>
        <authorList>
            <person name="Prokchorchik M."/>
            <person name="Won K."/>
            <person name="Lee Y."/>
            <person name="Choi E.D."/>
            <person name="Segonzac C."/>
            <person name="Sohn K.H."/>
        </authorList>
    </citation>
    <scope>NUCLEOTIDE SEQUENCE [LARGE SCALE GENOMIC DNA]</scope>
    <source>
        <strain evidence="1 2">PRI2</strain>
    </source>
</reference>
<organism evidence="1 2">
    <name type="scientific">Venturia nashicola</name>
    <dbReference type="NCBI Taxonomy" id="86259"/>
    <lineage>
        <taxon>Eukaryota</taxon>
        <taxon>Fungi</taxon>
        <taxon>Dikarya</taxon>
        <taxon>Ascomycota</taxon>
        <taxon>Pezizomycotina</taxon>
        <taxon>Dothideomycetes</taxon>
        <taxon>Pleosporomycetidae</taxon>
        <taxon>Venturiales</taxon>
        <taxon>Venturiaceae</taxon>
        <taxon>Venturia</taxon>
    </lineage>
</organism>
<keyword evidence="2" id="KW-1185">Reference proteome</keyword>
<protein>
    <submittedName>
        <fullName evidence="1">Uncharacterized protein</fullName>
    </submittedName>
</protein>
<sequence length="129" mass="14302">MRNLSLAGAVKFEELVEEGATLNDEDAPRRSRMRRRARIIGSSAEPQADEEVKAAGNIDLALTSGEWEDEDEDLAGARVYKAPSSSIKIHPTQSINGFGVSIFKRLRDHGPLENQPPALPLRDILKRLR</sequence>
<evidence type="ECO:0000313" key="1">
    <source>
        <dbReference type="EMBL" id="TID27079.1"/>
    </source>
</evidence>
<dbReference type="EMBL" id="SNSC02000002">
    <property type="protein sequence ID" value="TID27079.1"/>
    <property type="molecule type" value="Genomic_DNA"/>
</dbReference>
<dbReference type="Proteomes" id="UP000298493">
    <property type="component" value="Unassembled WGS sequence"/>
</dbReference>
<gene>
    <name evidence="1" type="ORF">E6O75_ATG01572</name>
</gene>
<evidence type="ECO:0000313" key="2">
    <source>
        <dbReference type="Proteomes" id="UP000298493"/>
    </source>
</evidence>
<proteinExistence type="predicted"/>
<dbReference type="AlphaFoldDB" id="A0A4Z1PVM8"/>
<comment type="caution">
    <text evidence="1">The sequence shown here is derived from an EMBL/GenBank/DDBJ whole genome shotgun (WGS) entry which is preliminary data.</text>
</comment>
<accession>A0A4Z1PVM8</accession>
<name>A0A4Z1PVM8_9PEZI</name>